<dbReference type="EMBL" id="GBRH01171279">
    <property type="protein sequence ID" value="JAE26617.1"/>
    <property type="molecule type" value="Transcribed_RNA"/>
</dbReference>
<protein>
    <submittedName>
        <fullName evidence="2">Uncharacterized protein</fullName>
    </submittedName>
</protein>
<organism evidence="2">
    <name type="scientific">Arundo donax</name>
    <name type="common">Giant reed</name>
    <name type="synonym">Donax arundinaceus</name>
    <dbReference type="NCBI Taxonomy" id="35708"/>
    <lineage>
        <taxon>Eukaryota</taxon>
        <taxon>Viridiplantae</taxon>
        <taxon>Streptophyta</taxon>
        <taxon>Embryophyta</taxon>
        <taxon>Tracheophyta</taxon>
        <taxon>Spermatophyta</taxon>
        <taxon>Magnoliopsida</taxon>
        <taxon>Liliopsida</taxon>
        <taxon>Poales</taxon>
        <taxon>Poaceae</taxon>
        <taxon>PACMAD clade</taxon>
        <taxon>Arundinoideae</taxon>
        <taxon>Arundineae</taxon>
        <taxon>Arundo</taxon>
    </lineage>
</organism>
<evidence type="ECO:0000313" key="2">
    <source>
        <dbReference type="EMBL" id="JAE26617.1"/>
    </source>
</evidence>
<evidence type="ECO:0000256" key="1">
    <source>
        <dbReference type="SAM" id="MobiDB-lite"/>
    </source>
</evidence>
<feature type="region of interest" description="Disordered" evidence="1">
    <location>
        <begin position="1"/>
        <end position="38"/>
    </location>
</feature>
<proteinExistence type="predicted"/>
<sequence>MPSGTPTTCWSSPMSSWWSTPTSYSSPGSGTRRRHGCI</sequence>
<reference evidence="2" key="2">
    <citation type="journal article" date="2015" name="Data Brief">
        <title>Shoot transcriptome of the giant reed, Arundo donax.</title>
        <authorList>
            <person name="Barrero R.A."/>
            <person name="Guerrero F.D."/>
            <person name="Moolhuijzen P."/>
            <person name="Goolsby J.A."/>
            <person name="Tidwell J."/>
            <person name="Bellgard S.E."/>
            <person name="Bellgard M.I."/>
        </authorList>
    </citation>
    <scope>NUCLEOTIDE SEQUENCE</scope>
    <source>
        <tissue evidence="2">Shoot tissue taken approximately 20 cm above the soil surface</tissue>
    </source>
</reference>
<dbReference type="AlphaFoldDB" id="A0A0A9GQC1"/>
<reference evidence="2" key="1">
    <citation type="submission" date="2014-09" db="EMBL/GenBank/DDBJ databases">
        <authorList>
            <person name="Magalhaes I.L.F."/>
            <person name="Oliveira U."/>
            <person name="Santos F.R."/>
            <person name="Vidigal T.H.D.A."/>
            <person name="Brescovit A.D."/>
            <person name="Santos A.J."/>
        </authorList>
    </citation>
    <scope>NUCLEOTIDE SEQUENCE</scope>
    <source>
        <tissue evidence="2">Shoot tissue taken approximately 20 cm above the soil surface</tissue>
    </source>
</reference>
<feature type="compositionally biased region" description="Low complexity" evidence="1">
    <location>
        <begin position="1"/>
        <end position="30"/>
    </location>
</feature>
<name>A0A0A9GQC1_ARUDO</name>
<accession>A0A0A9GQC1</accession>